<reference evidence="19" key="1">
    <citation type="journal article" date="2023" name="Mol. Biol. Evol.">
        <title>Third-Generation Sequencing Reveals the Adaptive Role of the Epigenome in Three Deep-Sea Polychaetes.</title>
        <authorList>
            <person name="Perez M."/>
            <person name="Aroh O."/>
            <person name="Sun Y."/>
            <person name="Lan Y."/>
            <person name="Juniper S.K."/>
            <person name="Young C.R."/>
            <person name="Angers B."/>
            <person name="Qian P.Y."/>
        </authorList>
    </citation>
    <scope>NUCLEOTIDE SEQUENCE</scope>
    <source>
        <strain evidence="19">P08H-3</strain>
    </source>
</reference>
<comment type="subcellular location">
    <subcellularLocation>
        <location evidence="12">Endomembrane system</location>
        <topology evidence="12">Peripheral membrane protein</topology>
        <orientation evidence="12">Cytoplasmic side</orientation>
    </subcellularLocation>
    <subcellularLocation>
        <location evidence="1">Nucleus membrane</location>
    </subcellularLocation>
    <subcellularLocation>
        <location evidence="2">Nucleus</location>
        <location evidence="2">Nuclear pore complex</location>
    </subcellularLocation>
</comment>
<sequence>MAFSFGAQTKPTFGTTTTTAGTGFSFGTGFGSTAAATTTSGGLFSFSNPAPTATTTSTGLGFGTRLGGIGTGTTTFGTGGSTFGTGGFGTGTSSTFGSTGGFGTTTTASGGLFGSAFGGTGTSSFGSAGTFGTPGTGLFGAGSGPGTGAGTANTGFGGVGLTTAFGTQAAPQQHVQQPVTAQSVSSLARAVSMPTIFGDERDAIIAKWNQLQAFWGTGKGYYSQQGEFINFTADNPFCRFKSVGYSCMPKTKNEDGLVGFIFSKKREEVKSNQQQIVDAMQKLLASSSATLTVCVEDVRALPNDKTEMMLYLQERSPTGTTRRIPASDVYKVVTSNANIKQQLSNLCVENLITKLAFDQEQLQQYLDNPPAGIDNRIWQQARLDNPDPERFIPVPMIGFTELHDRLKQQEQQTGLHQNRLDKIASDMASLQRNHGDMLSKIEECKRRYLDLSHRVLQVMVKQEIYRRMGYVIQADEEQLRTQLETIQAELNAPTRFKGRLNELMSQLRMQNQLGSVKMEASYNMDATVQQEIKQHLKLQQEGIHHLIAVIKDDMEDLKLIEHGMSDINKRKI</sequence>
<evidence type="ECO:0000256" key="15">
    <source>
        <dbReference type="ARBA" id="ARBA00064717"/>
    </source>
</evidence>
<comment type="similarity">
    <text evidence="14">Belongs to the NUP54 family.</text>
</comment>
<evidence type="ECO:0000256" key="1">
    <source>
        <dbReference type="ARBA" id="ARBA00004126"/>
    </source>
</evidence>
<dbReference type="Proteomes" id="UP001208570">
    <property type="component" value="Unassembled WGS sequence"/>
</dbReference>
<dbReference type="FunFam" id="1.20.5.170:FF:000034">
    <property type="entry name" value="Nucleoporin P54, putative"/>
    <property type="match status" value="1"/>
</dbReference>
<dbReference type="EMBL" id="JAODUP010000451">
    <property type="protein sequence ID" value="KAK2149457.1"/>
    <property type="molecule type" value="Genomic_DNA"/>
</dbReference>
<dbReference type="GO" id="GO:0051028">
    <property type="term" value="P:mRNA transport"/>
    <property type="evidence" value="ECO:0007669"/>
    <property type="project" value="UniProtKB-KW"/>
</dbReference>
<evidence type="ECO:0000256" key="13">
    <source>
        <dbReference type="ARBA" id="ARBA00054361"/>
    </source>
</evidence>
<keyword evidence="7" id="KW-0811">Translocation</keyword>
<evidence type="ECO:0000256" key="6">
    <source>
        <dbReference type="ARBA" id="ARBA00022927"/>
    </source>
</evidence>
<evidence type="ECO:0000259" key="18">
    <source>
        <dbReference type="Pfam" id="PF18437"/>
    </source>
</evidence>
<dbReference type="GO" id="GO:0031965">
    <property type="term" value="C:nuclear membrane"/>
    <property type="evidence" value="ECO:0007669"/>
    <property type="project" value="UniProtKB-SubCell"/>
</dbReference>
<comment type="subunit">
    <text evidence="15">Component of the p62 complex, a complex composed of NUP62, NUP54, and the isoform p58 and isoform p45 of NUP58. Interacts with NUTF2.</text>
</comment>
<evidence type="ECO:0000256" key="7">
    <source>
        <dbReference type="ARBA" id="ARBA00023010"/>
    </source>
</evidence>
<evidence type="ECO:0000256" key="3">
    <source>
        <dbReference type="ARBA" id="ARBA00022448"/>
    </source>
</evidence>
<dbReference type="GO" id="GO:0044613">
    <property type="term" value="C:nuclear pore central transport channel"/>
    <property type="evidence" value="ECO:0007669"/>
    <property type="project" value="TreeGrafter"/>
</dbReference>
<dbReference type="Gene3D" id="1.20.5.490">
    <property type="entry name" value="Single helix bin"/>
    <property type="match status" value="1"/>
</dbReference>
<keyword evidence="3" id="KW-0813">Transport</keyword>
<keyword evidence="4" id="KW-0677">Repeat</keyword>
<evidence type="ECO:0000256" key="2">
    <source>
        <dbReference type="ARBA" id="ARBA00004567"/>
    </source>
</evidence>
<organism evidence="19 20">
    <name type="scientific">Paralvinella palmiformis</name>
    <dbReference type="NCBI Taxonomy" id="53620"/>
    <lineage>
        <taxon>Eukaryota</taxon>
        <taxon>Metazoa</taxon>
        <taxon>Spiralia</taxon>
        <taxon>Lophotrochozoa</taxon>
        <taxon>Annelida</taxon>
        <taxon>Polychaeta</taxon>
        <taxon>Sedentaria</taxon>
        <taxon>Canalipalpata</taxon>
        <taxon>Terebellida</taxon>
        <taxon>Terebelliformia</taxon>
        <taxon>Alvinellidae</taxon>
        <taxon>Paralvinella</taxon>
    </lineage>
</organism>
<keyword evidence="8" id="KW-0906">Nuclear pore complex</keyword>
<dbReference type="Gene3D" id="1.20.5.170">
    <property type="match status" value="1"/>
</dbReference>
<keyword evidence="9" id="KW-0472">Membrane</keyword>
<evidence type="ECO:0000259" key="17">
    <source>
        <dbReference type="Pfam" id="PF13874"/>
    </source>
</evidence>
<dbReference type="InterPro" id="IPR025712">
    <property type="entry name" value="Nup54_alpha-helical_dom"/>
</dbReference>
<comment type="function">
    <text evidence="13">Component of the nuclear pore complex, a complex required for the trafficking across the nuclear membrane.</text>
</comment>
<evidence type="ECO:0000256" key="5">
    <source>
        <dbReference type="ARBA" id="ARBA00022816"/>
    </source>
</evidence>
<evidence type="ECO:0000256" key="16">
    <source>
        <dbReference type="ARBA" id="ARBA00076402"/>
    </source>
</evidence>
<dbReference type="GO" id="GO:0006607">
    <property type="term" value="P:NLS-bearing protein import into nucleus"/>
    <property type="evidence" value="ECO:0007669"/>
    <property type="project" value="TreeGrafter"/>
</dbReference>
<protein>
    <recommendedName>
        <fullName evidence="16">54 kDa nucleoporin</fullName>
    </recommendedName>
</protein>
<evidence type="ECO:0000313" key="19">
    <source>
        <dbReference type="EMBL" id="KAK2149457.1"/>
    </source>
</evidence>
<keyword evidence="11" id="KW-0539">Nucleus</keyword>
<keyword evidence="20" id="KW-1185">Reference proteome</keyword>
<evidence type="ECO:0000256" key="10">
    <source>
        <dbReference type="ARBA" id="ARBA00023180"/>
    </source>
</evidence>
<dbReference type="Pfam" id="PF13874">
    <property type="entry name" value="Nup54"/>
    <property type="match status" value="1"/>
</dbReference>
<evidence type="ECO:0000256" key="12">
    <source>
        <dbReference type="ARBA" id="ARBA00029433"/>
    </source>
</evidence>
<evidence type="ECO:0000256" key="8">
    <source>
        <dbReference type="ARBA" id="ARBA00023132"/>
    </source>
</evidence>
<keyword evidence="6" id="KW-0653">Protein transport</keyword>
<evidence type="ECO:0000313" key="20">
    <source>
        <dbReference type="Proteomes" id="UP001208570"/>
    </source>
</evidence>
<evidence type="ECO:0000256" key="11">
    <source>
        <dbReference type="ARBA" id="ARBA00023242"/>
    </source>
</evidence>
<feature type="domain" description="Nup54 C-terminal interacting" evidence="18">
    <location>
        <begin position="522"/>
        <end position="560"/>
    </location>
</feature>
<keyword evidence="5" id="KW-0509">mRNA transport</keyword>
<dbReference type="GO" id="GO:0017056">
    <property type="term" value="F:structural constituent of nuclear pore"/>
    <property type="evidence" value="ECO:0007669"/>
    <property type="project" value="TreeGrafter"/>
</dbReference>
<feature type="domain" description="Nucleoporin Nup54 alpha-helical" evidence="17">
    <location>
        <begin position="369"/>
        <end position="507"/>
    </location>
</feature>
<dbReference type="GO" id="GO:0006999">
    <property type="term" value="P:nuclear pore organization"/>
    <property type="evidence" value="ECO:0007669"/>
    <property type="project" value="TreeGrafter"/>
</dbReference>
<accession>A0AAD9JA67</accession>
<keyword evidence="10" id="KW-0325">Glycoprotein</keyword>
<dbReference type="Pfam" id="PF18437">
    <property type="entry name" value="Nup54_C"/>
    <property type="match status" value="1"/>
</dbReference>
<dbReference type="PANTHER" id="PTHR13000">
    <property type="entry name" value="NUCLEOPORIN P54"/>
    <property type="match status" value="1"/>
</dbReference>
<evidence type="ECO:0000256" key="4">
    <source>
        <dbReference type="ARBA" id="ARBA00022737"/>
    </source>
</evidence>
<gene>
    <name evidence="19" type="ORF">LSH36_451g01007</name>
</gene>
<evidence type="ECO:0000256" key="14">
    <source>
        <dbReference type="ARBA" id="ARBA00060798"/>
    </source>
</evidence>
<name>A0AAD9JA67_9ANNE</name>
<proteinExistence type="inferred from homology"/>
<dbReference type="InterPro" id="IPR040985">
    <property type="entry name" value="Nup54_C"/>
</dbReference>
<dbReference type="FunFam" id="1.20.5.490:FF:000003">
    <property type="entry name" value="nucleoporin p54 isoform X1"/>
    <property type="match status" value="1"/>
</dbReference>
<dbReference type="InterPro" id="IPR024864">
    <property type="entry name" value="Nup54/Nup57/Nup44"/>
</dbReference>
<evidence type="ECO:0000256" key="9">
    <source>
        <dbReference type="ARBA" id="ARBA00023136"/>
    </source>
</evidence>
<comment type="caution">
    <text evidence="19">The sequence shown here is derived from an EMBL/GenBank/DDBJ whole genome shotgun (WGS) entry which is preliminary data.</text>
</comment>
<dbReference type="PANTHER" id="PTHR13000:SF0">
    <property type="entry name" value="NUCLEOPORIN P54"/>
    <property type="match status" value="1"/>
</dbReference>
<dbReference type="GO" id="GO:0036228">
    <property type="term" value="P:protein localization to nuclear inner membrane"/>
    <property type="evidence" value="ECO:0007669"/>
    <property type="project" value="TreeGrafter"/>
</dbReference>
<dbReference type="AlphaFoldDB" id="A0AAD9JA67"/>